<dbReference type="InterPro" id="IPR018299">
    <property type="entry name" value="Alkaline_phosphatase_AS"/>
</dbReference>
<dbReference type="Gene3D" id="3.40.720.10">
    <property type="entry name" value="Alkaline Phosphatase, subunit A"/>
    <property type="match status" value="1"/>
</dbReference>
<dbReference type="EMBL" id="LILC01000002">
    <property type="protein sequence ID" value="KOO50404.1"/>
    <property type="molecule type" value="Genomic_DNA"/>
</dbReference>
<evidence type="ECO:0000256" key="9">
    <source>
        <dbReference type="RuleBase" id="RU003946"/>
    </source>
</evidence>
<evidence type="ECO:0000256" key="6">
    <source>
        <dbReference type="ARBA" id="ARBA00022842"/>
    </source>
</evidence>
<dbReference type="InterPro" id="IPR001952">
    <property type="entry name" value="Alkaline_phosphatase"/>
</dbReference>
<evidence type="ECO:0000256" key="7">
    <source>
        <dbReference type="PIRSR" id="PIRSR601952-1"/>
    </source>
</evidence>
<keyword evidence="6 8" id="KW-0460">Magnesium</keyword>
<proteinExistence type="inferred from homology"/>
<feature type="binding site" evidence="8">
    <location>
        <position position="341"/>
    </location>
    <ligand>
        <name>Zn(2+)</name>
        <dbReference type="ChEBI" id="CHEBI:29105"/>
        <label>2</label>
    </ligand>
</feature>
<dbReference type="AlphaFoldDB" id="A0A0M0LH78"/>
<comment type="cofactor">
    <cofactor evidence="8">
        <name>Mg(2+)</name>
        <dbReference type="ChEBI" id="CHEBI:18420"/>
    </cofactor>
    <text evidence="8">Binds 1 Mg(2+) ion.</text>
</comment>
<feature type="signal peptide" evidence="10">
    <location>
        <begin position="1"/>
        <end position="22"/>
    </location>
</feature>
<dbReference type="GO" id="GO:0046872">
    <property type="term" value="F:metal ion binding"/>
    <property type="evidence" value="ECO:0007669"/>
    <property type="project" value="UniProtKB-KW"/>
</dbReference>
<protein>
    <submittedName>
        <fullName evidence="11">Alkaline phosphatase</fullName>
    </submittedName>
</protein>
<keyword evidence="4" id="KW-0378">Hydrolase</keyword>
<gene>
    <name evidence="11" type="ORF">AMD01_01205</name>
</gene>
<dbReference type="CDD" id="cd16012">
    <property type="entry name" value="ALP"/>
    <property type="match status" value="1"/>
</dbReference>
<comment type="caution">
    <text evidence="11">The sequence shown here is derived from an EMBL/GenBank/DDBJ whole genome shotgun (WGS) entry which is preliminary data.</text>
</comment>
<keyword evidence="3 8" id="KW-0479">Metal-binding</keyword>
<evidence type="ECO:0000313" key="12">
    <source>
        <dbReference type="Proteomes" id="UP000037558"/>
    </source>
</evidence>
<evidence type="ECO:0000256" key="2">
    <source>
        <dbReference type="ARBA" id="ARBA00022553"/>
    </source>
</evidence>
<evidence type="ECO:0000256" key="1">
    <source>
        <dbReference type="ARBA" id="ARBA00005984"/>
    </source>
</evidence>
<dbReference type="PANTHER" id="PTHR11596:SF5">
    <property type="entry name" value="ALKALINE PHOSPHATASE"/>
    <property type="match status" value="1"/>
</dbReference>
<dbReference type="PRINTS" id="PR00113">
    <property type="entry name" value="ALKPHPHTASE"/>
</dbReference>
<dbReference type="SUPFAM" id="SSF53649">
    <property type="entry name" value="Alkaline phosphatase-like"/>
    <property type="match status" value="1"/>
</dbReference>
<dbReference type="PATRIC" id="fig|284581.3.peg.493"/>
<keyword evidence="5 8" id="KW-0862">Zinc</keyword>
<dbReference type="Gene3D" id="1.10.60.40">
    <property type="match status" value="1"/>
</dbReference>
<evidence type="ECO:0000313" key="11">
    <source>
        <dbReference type="EMBL" id="KOO50404.1"/>
    </source>
</evidence>
<feature type="binding site" evidence="8">
    <location>
        <position position="171"/>
    </location>
    <ligand>
        <name>Mg(2+)</name>
        <dbReference type="ChEBI" id="CHEBI:18420"/>
    </ligand>
</feature>
<feature type="binding site" evidence="8">
    <location>
        <position position="173"/>
    </location>
    <ligand>
        <name>Mg(2+)</name>
        <dbReference type="ChEBI" id="CHEBI:18420"/>
    </ligand>
</feature>
<dbReference type="STRING" id="284581.AMD01_01205"/>
<accession>A0A0M0LH78</accession>
<feature type="binding site" evidence="8">
    <location>
        <position position="303"/>
    </location>
    <ligand>
        <name>Zn(2+)</name>
        <dbReference type="ChEBI" id="CHEBI:29105"/>
        <label>2</label>
    </ligand>
</feature>
<dbReference type="GO" id="GO:0004035">
    <property type="term" value="F:alkaline phosphatase activity"/>
    <property type="evidence" value="ECO:0007669"/>
    <property type="project" value="TreeGrafter"/>
</dbReference>
<sequence length="481" mass="53249">MKKSWKKKMIPFATLSTLAVGAMIGTGLFDRSDAAEQKPTYQTQNELQQEAMKEIKKKHPEIKNVIFMIGDGMGPSYMAAHRYMKDNPNTPQKELTEFDKHFVGMQTTYSDDDHENITDSAAAATAMSGGKKTYNNAIAVDKQKHEIKTVLEQAKENGMSTGLVATSEITHATPASFGAHDESRKNMDQLADDYYNEMINGKHKIDVMLGGGKGNFVRKDVDLTKKFQKDGFRYVTSKDELLKSKDKQVLGLFADGGLPNMIDRPNETPSLQDMTTSAIDRLKSNKDGFFLMVEGSQIDWAGHDNDVVGAMSEMEDFERAYKAAIDFAKKDKHTLVVATADHSTGGFSLGANDEKGTGIYNWDTAPIKAAKRTPNYMADQIVKGASVDETLAQYLDLKLTPEELQSVKDAAASKNAVKIDDAIEKIINMRSHTGWTTSGHTGEEVGVYAYGPGKEMFSGLIDNTQQAENIFYILDMKKKHR</sequence>
<dbReference type="SMART" id="SM00098">
    <property type="entry name" value="alkPPc"/>
    <property type="match status" value="1"/>
</dbReference>
<dbReference type="PROSITE" id="PS00123">
    <property type="entry name" value="ALKALINE_PHOSPHATASE"/>
    <property type="match status" value="1"/>
</dbReference>
<dbReference type="Proteomes" id="UP000037558">
    <property type="component" value="Unassembled WGS sequence"/>
</dbReference>
<feature type="binding site" evidence="8">
    <location>
        <position position="294"/>
    </location>
    <ligand>
        <name>Mg(2+)</name>
        <dbReference type="ChEBI" id="CHEBI:18420"/>
    </ligand>
</feature>
<comment type="similarity">
    <text evidence="1 9">Belongs to the alkaline phosphatase family.</text>
</comment>
<keyword evidence="2" id="KW-0597">Phosphoprotein</keyword>
<feature type="chain" id="PRO_5039647898" evidence="10">
    <location>
        <begin position="23"/>
        <end position="481"/>
    </location>
</feature>
<evidence type="ECO:0000256" key="4">
    <source>
        <dbReference type="ARBA" id="ARBA00022801"/>
    </source>
</evidence>
<feature type="binding site" evidence="8">
    <location>
        <position position="71"/>
    </location>
    <ligand>
        <name>Zn(2+)</name>
        <dbReference type="ChEBI" id="CHEBI:29105"/>
        <label>2</label>
    </ligand>
</feature>
<feature type="binding site" evidence="8">
    <location>
        <position position="342"/>
    </location>
    <ligand>
        <name>Zn(2+)</name>
        <dbReference type="ChEBI" id="CHEBI:29105"/>
        <label>2</label>
    </ligand>
</feature>
<feature type="active site" description="Phosphoserine intermediate" evidence="7">
    <location>
        <position position="120"/>
    </location>
</feature>
<name>A0A0M0LH78_9BACI</name>
<organism evidence="11 12">
    <name type="scientific">Priestia koreensis</name>
    <dbReference type="NCBI Taxonomy" id="284581"/>
    <lineage>
        <taxon>Bacteria</taxon>
        <taxon>Bacillati</taxon>
        <taxon>Bacillota</taxon>
        <taxon>Bacilli</taxon>
        <taxon>Bacillales</taxon>
        <taxon>Bacillaceae</taxon>
        <taxon>Priestia</taxon>
    </lineage>
</organism>
<feature type="binding site" evidence="8">
    <location>
        <position position="71"/>
    </location>
    <ligand>
        <name>Mg(2+)</name>
        <dbReference type="ChEBI" id="CHEBI:18420"/>
    </ligand>
</feature>
<feature type="binding site" evidence="8">
    <location>
        <position position="440"/>
    </location>
    <ligand>
        <name>Zn(2+)</name>
        <dbReference type="ChEBI" id="CHEBI:29105"/>
        <label>2</label>
    </ligand>
</feature>
<evidence type="ECO:0000256" key="3">
    <source>
        <dbReference type="ARBA" id="ARBA00022723"/>
    </source>
</evidence>
<comment type="cofactor">
    <cofactor evidence="8">
        <name>Zn(2+)</name>
        <dbReference type="ChEBI" id="CHEBI:29105"/>
    </cofactor>
    <text evidence="8">Binds 2 Zn(2+) ions.</text>
</comment>
<dbReference type="InterPro" id="IPR017850">
    <property type="entry name" value="Alkaline_phosphatase_core_sf"/>
</dbReference>
<dbReference type="PANTHER" id="PTHR11596">
    <property type="entry name" value="ALKALINE PHOSPHATASE"/>
    <property type="match status" value="1"/>
</dbReference>
<keyword evidence="10" id="KW-0732">Signal</keyword>
<evidence type="ECO:0000256" key="8">
    <source>
        <dbReference type="PIRSR" id="PIRSR601952-2"/>
    </source>
</evidence>
<feature type="binding site" evidence="8">
    <location>
        <position position="299"/>
    </location>
    <ligand>
        <name>Zn(2+)</name>
        <dbReference type="ChEBI" id="CHEBI:29105"/>
        <label>2</label>
    </ligand>
</feature>
<evidence type="ECO:0000256" key="5">
    <source>
        <dbReference type="ARBA" id="ARBA00022833"/>
    </source>
</evidence>
<keyword evidence="12" id="KW-1185">Reference proteome</keyword>
<reference evidence="12" key="1">
    <citation type="submission" date="2015-08" db="EMBL/GenBank/DDBJ databases">
        <title>Fjat-14210 dsm16467.</title>
        <authorList>
            <person name="Liu B."/>
            <person name="Wang J."/>
            <person name="Zhu Y."/>
            <person name="Liu G."/>
            <person name="Chen Q."/>
            <person name="Chen Z."/>
            <person name="Lan J."/>
            <person name="Che J."/>
            <person name="Ge C."/>
            <person name="Shi H."/>
            <person name="Pan Z."/>
            <person name="Liu X."/>
        </authorList>
    </citation>
    <scope>NUCLEOTIDE SEQUENCE [LARGE SCALE GENOMIC DNA]</scope>
    <source>
        <strain evidence="12">DSM 16467</strain>
    </source>
</reference>
<dbReference type="RefSeq" id="WP_053399557.1">
    <property type="nucleotide sequence ID" value="NZ_LILC01000002.1"/>
</dbReference>
<evidence type="ECO:0000256" key="10">
    <source>
        <dbReference type="SAM" id="SignalP"/>
    </source>
</evidence>
<dbReference type="OrthoDB" id="9794455at2"/>
<dbReference type="Pfam" id="PF00245">
    <property type="entry name" value="Alk_phosphatase"/>
    <property type="match status" value="1"/>
</dbReference>